<comment type="caution">
    <text evidence="8">The sequence shown here is derived from an EMBL/GenBank/DDBJ whole genome shotgun (WGS) entry which is preliminary data.</text>
</comment>
<feature type="transmembrane region" description="Helical" evidence="6">
    <location>
        <begin position="225"/>
        <end position="246"/>
    </location>
</feature>
<dbReference type="GO" id="GO:0022904">
    <property type="term" value="P:respiratory electron transport chain"/>
    <property type="evidence" value="ECO:0007669"/>
    <property type="project" value="InterPro"/>
</dbReference>
<keyword evidence="2" id="KW-1003">Cell membrane</keyword>
<sequence>MRYSSIVQRLVYRYALLTRLAHWFGAIAVAVLISSGLQIFNAAPYLDAADRSTPTRRVLSIDSPADGVGQTTLFGHTFTTTGFLGWGSDGVGGATARAFPGWLTIPAYQDLADGRRWHFFFAWVASLAWLAWLISSALKGNLAEMVLRPSDLPKLWPMQAYYLRLRREPPPHGTYNPLQKAAYTFVLLVLAPLIVLTGLALSPGIDAIAHPLTVLFGGRQFARLWHFLAMLLFVGFAIVHIVQVATQGFFNQMRSMISGWYRLRENESVGP</sequence>
<keyword evidence="4 6" id="KW-1133">Transmembrane helix</keyword>
<evidence type="ECO:0000256" key="5">
    <source>
        <dbReference type="ARBA" id="ARBA00023136"/>
    </source>
</evidence>
<dbReference type="InterPro" id="IPR011577">
    <property type="entry name" value="Cyt_b561_bac/Ni-Hgenase"/>
</dbReference>
<organism evidence="8">
    <name type="scientific">mine drainage metagenome</name>
    <dbReference type="NCBI Taxonomy" id="410659"/>
    <lineage>
        <taxon>unclassified sequences</taxon>
        <taxon>metagenomes</taxon>
        <taxon>ecological metagenomes</taxon>
    </lineage>
</organism>
<gene>
    <name evidence="8" type="ORF">CARN1_0305</name>
</gene>
<dbReference type="PANTHER" id="PTHR30485">
    <property type="entry name" value="NI/FE-HYDROGENASE 1 B-TYPE CYTOCHROME SUBUNIT"/>
    <property type="match status" value="1"/>
</dbReference>
<feature type="transmembrane region" description="Helical" evidence="6">
    <location>
        <begin position="182"/>
        <end position="205"/>
    </location>
</feature>
<dbReference type="Gene3D" id="1.20.950.20">
    <property type="entry name" value="Transmembrane di-heme cytochromes, Chain C"/>
    <property type="match status" value="1"/>
</dbReference>
<dbReference type="AlphaFoldDB" id="E6PF94"/>
<dbReference type="GO" id="GO:0009055">
    <property type="term" value="F:electron transfer activity"/>
    <property type="evidence" value="ECO:0007669"/>
    <property type="project" value="InterPro"/>
</dbReference>
<dbReference type="Pfam" id="PF01292">
    <property type="entry name" value="Ni_hydr_CYTB"/>
    <property type="match status" value="1"/>
</dbReference>
<evidence type="ECO:0000256" key="6">
    <source>
        <dbReference type="SAM" id="Phobius"/>
    </source>
</evidence>
<dbReference type="EMBL" id="CABL01000005">
    <property type="protein sequence ID" value="CBH75130.1"/>
    <property type="molecule type" value="Genomic_DNA"/>
</dbReference>
<keyword evidence="5 6" id="KW-0472">Membrane</keyword>
<dbReference type="GO" id="GO:0020037">
    <property type="term" value="F:heme binding"/>
    <property type="evidence" value="ECO:0007669"/>
    <property type="project" value="TreeGrafter"/>
</dbReference>
<proteinExistence type="predicted"/>
<protein>
    <submittedName>
        <fullName evidence="8">HupC/HyaC/HydC family protein</fullName>
    </submittedName>
</protein>
<evidence type="ECO:0000256" key="4">
    <source>
        <dbReference type="ARBA" id="ARBA00022989"/>
    </source>
</evidence>
<feature type="domain" description="Cytochrome b561 bacterial/Ni-hydrogenase" evidence="7">
    <location>
        <begin position="13"/>
        <end position="259"/>
    </location>
</feature>
<evidence type="ECO:0000256" key="3">
    <source>
        <dbReference type="ARBA" id="ARBA00022692"/>
    </source>
</evidence>
<dbReference type="InterPro" id="IPR016174">
    <property type="entry name" value="Di-haem_cyt_TM"/>
</dbReference>
<feature type="transmembrane region" description="Helical" evidence="6">
    <location>
        <begin position="20"/>
        <end position="40"/>
    </location>
</feature>
<evidence type="ECO:0000256" key="1">
    <source>
        <dbReference type="ARBA" id="ARBA00004651"/>
    </source>
</evidence>
<comment type="subcellular location">
    <subcellularLocation>
        <location evidence="1">Cell membrane</location>
        <topology evidence="1">Multi-pass membrane protein</topology>
    </subcellularLocation>
</comment>
<dbReference type="SUPFAM" id="SSF81342">
    <property type="entry name" value="Transmembrane di-heme cytochromes"/>
    <property type="match status" value="1"/>
</dbReference>
<evidence type="ECO:0000313" key="8">
    <source>
        <dbReference type="EMBL" id="CBH75130.1"/>
    </source>
</evidence>
<feature type="transmembrane region" description="Helical" evidence="6">
    <location>
        <begin position="117"/>
        <end position="138"/>
    </location>
</feature>
<dbReference type="InterPro" id="IPR051542">
    <property type="entry name" value="Hydrogenase_cytochrome"/>
</dbReference>
<name>E6PF94_9ZZZZ</name>
<dbReference type="PANTHER" id="PTHR30485:SF1">
    <property type="entry name" value="CYTOCHROME YDHU-RELATED"/>
    <property type="match status" value="1"/>
</dbReference>
<accession>E6PF94</accession>
<reference evidence="8" key="1">
    <citation type="submission" date="2009-10" db="EMBL/GenBank/DDBJ databases">
        <title>Diversity of trophic interactions inside an arsenic-rich microbial ecosystem.</title>
        <authorList>
            <person name="Bertin P.N."/>
            <person name="Heinrich-Salmeron A."/>
            <person name="Pelletier E."/>
            <person name="Goulhen-Chollet F."/>
            <person name="Arsene-Ploetze F."/>
            <person name="Gallien S."/>
            <person name="Calteau A."/>
            <person name="Vallenet D."/>
            <person name="Casiot C."/>
            <person name="Chane-Woon-Ming B."/>
            <person name="Giloteaux L."/>
            <person name="Barakat M."/>
            <person name="Bonnefoy V."/>
            <person name="Bruneel O."/>
            <person name="Chandler M."/>
            <person name="Cleiss J."/>
            <person name="Duran R."/>
            <person name="Elbaz-Poulichet F."/>
            <person name="Fonknechten N."/>
            <person name="Lauga B."/>
            <person name="Mornico D."/>
            <person name="Ortet P."/>
            <person name="Schaeffer C."/>
            <person name="Siguier P."/>
            <person name="Alexander Thil Smith A."/>
            <person name="Van Dorsselaer A."/>
            <person name="Weissenbach J."/>
            <person name="Medigue C."/>
            <person name="Le Paslier D."/>
        </authorList>
    </citation>
    <scope>NUCLEOTIDE SEQUENCE</scope>
</reference>
<evidence type="ECO:0000256" key="2">
    <source>
        <dbReference type="ARBA" id="ARBA00022475"/>
    </source>
</evidence>
<evidence type="ECO:0000259" key="7">
    <source>
        <dbReference type="Pfam" id="PF01292"/>
    </source>
</evidence>
<dbReference type="GO" id="GO:0005886">
    <property type="term" value="C:plasma membrane"/>
    <property type="evidence" value="ECO:0007669"/>
    <property type="project" value="UniProtKB-SubCell"/>
</dbReference>
<keyword evidence="3 6" id="KW-0812">Transmembrane</keyword>